<evidence type="ECO:0000313" key="4">
    <source>
        <dbReference type="Proteomes" id="UP000678276"/>
    </source>
</evidence>
<evidence type="ECO:0000313" key="3">
    <source>
        <dbReference type="EMBL" id="MBP0618101.1"/>
    </source>
</evidence>
<dbReference type="PRINTS" id="PR00081">
    <property type="entry name" value="GDHRDH"/>
</dbReference>
<sequence length="255" mass="26839">MADRLAGPSGAALGRRVVRKRGKGGVTMQKVAMISGAGRGIGAAIATRLVESGWCVSLGMRDPSASRLSGKTVLVCRFDALDPDSEKAWVADTIERFGRLDGLVHNAGIAPRTSVLDADDAAFDELFAINVKSPMRLTQSAWPHLAAARGRIVTMASLSGKRVKSPGGGLYALSKFAAVGLAHALRQCGKEAGVRSTAICPSFVATDMAAAITDRPPEELTQPEDVARIVHLVLELPATASIAEIPIHWSVEDCF</sequence>
<gene>
    <name evidence="3" type="ORF">J6595_21185</name>
</gene>
<dbReference type="EMBL" id="JAGJCF010000025">
    <property type="protein sequence ID" value="MBP0618101.1"/>
    <property type="molecule type" value="Genomic_DNA"/>
</dbReference>
<comment type="caution">
    <text evidence="3">The sequence shown here is derived from an EMBL/GenBank/DDBJ whole genome shotgun (WGS) entry which is preliminary data.</text>
</comment>
<accession>A0ABS4BMY7</accession>
<organism evidence="3 4">
    <name type="scientific">Jiella mangrovi</name>
    <dbReference type="NCBI Taxonomy" id="2821407"/>
    <lineage>
        <taxon>Bacteria</taxon>
        <taxon>Pseudomonadati</taxon>
        <taxon>Pseudomonadota</taxon>
        <taxon>Alphaproteobacteria</taxon>
        <taxon>Hyphomicrobiales</taxon>
        <taxon>Aurantimonadaceae</taxon>
        <taxon>Jiella</taxon>
    </lineage>
</organism>
<comment type="similarity">
    <text evidence="1 2">Belongs to the short-chain dehydrogenases/reductases (SDR) family.</text>
</comment>
<proteinExistence type="inferred from homology"/>
<keyword evidence="4" id="KW-1185">Reference proteome</keyword>
<dbReference type="PANTHER" id="PTHR42760">
    <property type="entry name" value="SHORT-CHAIN DEHYDROGENASES/REDUCTASES FAMILY MEMBER"/>
    <property type="match status" value="1"/>
</dbReference>
<dbReference type="Proteomes" id="UP000678276">
    <property type="component" value="Unassembled WGS sequence"/>
</dbReference>
<dbReference type="SUPFAM" id="SSF51735">
    <property type="entry name" value="NAD(P)-binding Rossmann-fold domains"/>
    <property type="match status" value="1"/>
</dbReference>
<name>A0ABS4BMY7_9HYPH</name>
<evidence type="ECO:0000256" key="2">
    <source>
        <dbReference type="RuleBase" id="RU000363"/>
    </source>
</evidence>
<protein>
    <submittedName>
        <fullName evidence="3">SDR family NAD(P)-dependent oxidoreductase</fullName>
    </submittedName>
</protein>
<dbReference type="InterPro" id="IPR036291">
    <property type="entry name" value="NAD(P)-bd_dom_sf"/>
</dbReference>
<dbReference type="PRINTS" id="PR00080">
    <property type="entry name" value="SDRFAMILY"/>
</dbReference>
<reference evidence="3 4" key="1">
    <citation type="submission" date="2021-04" db="EMBL/GenBank/DDBJ databases">
        <title>Whole genome sequence of Jiella sp. KSK16Y-1.</title>
        <authorList>
            <person name="Tuo L."/>
        </authorList>
    </citation>
    <scope>NUCLEOTIDE SEQUENCE [LARGE SCALE GENOMIC DNA]</scope>
    <source>
        <strain evidence="3 4">KSK16Y-1</strain>
    </source>
</reference>
<dbReference type="Gene3D" id="3.40.50.720">
    <property type="entry name" value="NAD(P)-binding Rossmann-like Domain"/>
    <property type="match status" value="1"/>
</dbReference>
<evidence type="ECO:0000256" key="1">
    <source>
        <dbReference type="ARBA" id="ARBA00006484"/>
    </source>
</evidence>
<dbReference type="InterPro" id="IPR002347">
    <property type="entry name" value="SDR_fam"/>
</dbReference>
<dbReference type="Pfam" id="PF00106">
    <property type="entry name" value="adh_short"/>
    <property type="match status" value="1"/>
</dbReference>